<evidence type="ECO:0000256" key="4">
    <source>
        <dbReference type="ARBA" id="ARBA00008694"/>
    </source>
</evidence>
<proteinExistence type="inferred from homology"/>
<evidence type="ECO:0000259" key="17">
    <source>
        <dbReference type="PROSITE" id="PS51731"/>
    </source>
</evidence>
<reference evidence="18 19" key="1">
    <citation type="submission" date="2016-03" db="EMBL/GenBank/DDBJ databases">
        <title>Comparative genomics of Pseudogymnoascus destructans, the fungus causing white-nose syndrome of bats.</title>
        <authorList>
            <person name="Palmer J.M."/>
            <person name="Drees K.P."/>
            <person name="Foster J.T."/>
            <person name="Lindner D.L."/>
        </authorList>
    </citation>
    <scope>NUCLEOTIDE SEQUENCE [LARGE SCALE GENOMIC DNA]</scope>
    <source>
        <strain evidence="18 19">UAMH 10579</strain>
    </source>
</reference>
<evidence type="ECO:0000256" key="9">
    <source>
        <dbReference type="ARBA" id="ARBA00022946"/>
    </source>
</evidence>
<dbReference type="InterPro" id="IPR006855">
    <property type="entry name" value="Vertebrate-like_GNAT_dom"/>
</dbReference>
<dbReference type="PROSITE" id="PS51731">
    <property type="entry name" value="GNAT_NAGS"/>
    <property type="match status" value="1"/>
</dbReference>
<evidence type="ECO:0000256" key="11">
    <source>
        <dbReference type="ARBA" id="ARBA00023315"/>
    </source>
</evidence>
<evidence type="ECO:0000256" key="15">
    <source>
        <dbReference type="PIRNR" id="PIRNR007892"/>
    </source>
</evidence>
<feature type="domain" description="N-acetyltransferase" evidence="17">
    <location>
        <begin position="567"/>
        <end position="735"/>
    </location>
</feature>
<evidence type="ECO:0000256" key="14">
    <source>
        <dbReference type="ARBA" id="ARBA00048372"/>
    </source>
</evidence>
<dbReference type="EMBL" id="KV460251">
    <property type="protein sequence ID" value="OBT93621.1"/>
    <property type="molecule type" value="Genomic_DNA"/>
</dbReference>
<comment type="catalytic activity">
    <reaction evidence="14 15">
        <text>L-glutamate + acetyl-CoA = N-acetyl-L-glutamate + CoA + H(+)</text>
        <dbReference type="Rhea" id="RHEA:24292"/>
        <dbReference type="ChEBI" id="CHEBI:15378"/>
        <dbReference type="ChEBI" id="CHEBI:29985"/>
        <dbReference type="ChEBI" id="CHEBI:44337"/>
        <dbReference type="ChEBI" id="CHEBI:57287"/>
        <dbReference type="ChEBI" id="CHEBI:57288"/>
        <dbReference type="EC" id="2.3.1.1"/>
    </reaction>
</comment>
<feature type="region of interest" description="Disordered" evidence="16">
    <location>
        <begin position="512"/>
        <end position="536"/>
    </location>
</feature>
<comment type="function">
    <text evidence="1 15">N-acetylglutamate synthase involved in arginine biosynthesis.</text>
</comment>
<keyword evidence="11 15" id="KW-0012">Acyltransferase</keyword>
<name>A0A1B8GCR1_9PEZI</name>
<comment type="pathway">
    <text evidence="3 15">Amino-acid biosynthesis; L-arginine biosynthesis; N(2)-acetyl-L-ornithine from L-glutamate: step 1/4.</text>
</comment>
<dbReference type="Gene3D" id="3.40.1160.10">
    <property type="entry name" value="Acetylglutamate kinase-like"/>
    <property type="match status" value="1"/>
</dbReference>
<dbReference type="Proteomes" id="UP000091956">
    <property type="component" value="Unassembled WGS sequence"/>
</dbReference>
<evidence type="ECO:0000256" key="12">
    <source>
        <dbReference type="ARBA" id="ARBA00030346"/>
    </source>
</evidence>
<keyword evidence="10 15" id="KW-0496">Mitochondrion</keyword>
<dbReference type="Gene3D" id="3.40.630.30">
    <property type="match status" value="1"/>
</dbReference>
<comment type="subcellular location">
    <subcellularLocation>
        <location evidence="2 15">Mitochondrion</location>
    </subcellularLocation>
</comment>
<dbReference type="RefSeq" id="XP_018127354.1">
    <property type="nucleotide sequence ID" value="XM_018277453.2"/>
</dbReference>
<feature type="compositionally biased region" description="Polar residues" evidence="16">
    <location>
        <begin position="479"/>
        <end position="494"/>
    </location>
</feature>
<dbReference type="STRING" id="342668.A0A1B8GCR1"/>
<dbReference type="GO" id="GO:0005759">
    <property type="term" value="C:mitochondrial matrix"/>
    <property type="evidence" value="ECO:0007669"/>
    <property type="project" value="TreeGrafter"/>
</dbReference>
<dbReference type="GO" id="GO:0004042">
    <property type="term" value="F:L-glutamate N-acetyltransferase activity"/>
    <property type="evidence" value="ECO:0007669"/>
    <property type="project" value="InterPro"/>
</dbReference>
<dbReference type="InterPro" id="IPR036393">
    <property type="entry name" value="AceGlu_kinase-like_sf"/>
</dbReference>
<dbReference type="GO" id="GO:0006592">
    <property type="term" value="P:ornithine biosynthetic process"/>
    <property type="evidence" value="ECO:0007669"/>
    <property type="project" value="TreeGrafter"/>
</dbReference>
<evidence type="ECO:0000256" key="2">
    <source>
        <dbReference type="ARBA" id="ARBA00004173"/>
    </source>
</evidence>
<feature type="region of interest" description="Disordered" evidence="16">
    <location>
        <begin position="473"/>
        <end position="496"/>
    </location>
</feature>
<keyword evidence="19" id="KW-1185">Reference proteome</keyword>
<dbReference type="FunFam" id="3.40.630.30:FF:000049">
    <property type="entry name" value="Amino-acid acetyltransferase, mitochondrial"/>
    <property type="match status" value="1"/>
</dbReference>
<evidence type="ECO:0000256" key="5">
    <source>
        <dbReference type="ARBA" id="ARBA00012697"/>
    </source>
</evidence>
<dbReference type="GeneID" id="28841411"/>
<dbReference type="Pfam" id="PF04768">
    <property type="entry name" value="NAT"/>
    <property type="match status" value="1"/>
</dbReference>
<evidence type="ECO:0000313" key="18">
    <source>
        <dbReference type="EMBL" id="OBT93621.1"/>
    </source>
</evidence>
<dbReference type="GO" id="GO:0006526">
    <property type="term" value="P:L-arginine biosynthetic process"/>
    <property type="evidence" value="ECO:0007669"/>
    <property type="project" value="UniProtKB-UniPathway"/>
</dbReference>
<evidence type="ECO:0000256" key="10">
    <source>
        <dbReference type="ARBA" id="ARBA00023128"/>
    </source>
</evidence>
<protein>
    <recommendedName>
        <fullName evidence="6 15">Amino-acid acetyltransferase, mitochondrial</fullName>
        <ecNumber evidence="5 15">2.3.1.1</ecNumber>
    </recommendedName>
    <alternativeName>
        <fullName evidence="12 15">Glutamate N-acetyltransferase</fullName>
    </alternativeName>
    <alternativeName>
        <fullName evidence="13 15">N-acetylglutamate synthase</fullName>
    </alternativeName>
</protein>
<dbReference type="PIRSF" id="PIRSF007892">
    <property type="entry name" value="NAGS_fungal"/>
    <property type="match status" value="1"/>
</dbReference>
<feature type="region of interest" description="Disordered" evidence="16">
    <location>
        <begin position="97"/>
        <end position="130"/>
    </location>
</feature>
<keyword evidence="8 15" id="KW-0808">Transferase</keyword>
<evidence type="ECO:0000256" key="16">
    <source>
        <dbReference type="SAM" id="MobiDB-lite"/>
    </source>
</evidence>
<accession>A0A1B8GCR1</accession>
<dbReference type="PANTHER" id="PTHR23342:SF4">
    <property type="entry name" value="AMINO-ACID ACETYLTRANSFERASE, MITOCHONDRIAL"/>
    <property type="match status" value="1"/>
</dbReference>
<evidence type="ECO:0000313" key="19">
    <source>
        <dbReference type="Proteomes" id="UP000091956"/>
    </source>
</evidence>
<sequence length="745" mass="81376">MNGQSLAFKSTRLAAGLQHSCSLKAAKEASRESKGIRCLSTACPRLKKEDGPEKVDNTDVKPKGNGAKHDKFANRDFFLSILGSTTTKRDTRAYVKHFAPPKETSQKAEPSSSRTTKKLAGSPRSHGGVNLGSFYGSRAVENSPRFVQEPYTDFTSRLQNGPQHVALVKIRAPQEMNDENLNGVARTLSQLAKLGMISTVVVDCGIPSNGDNGRTDPHWKALVMKQVDRIVDAIDAQSVPGARKEDNIIGVLEKDLPHQPLSDFGGRTHIRYRKLLMTPLLRGIIPVIACIGYTDVSQQAVPVKADDVVLALTREFAGFGFNEPPAPEEDPNETREKLRSLRSQVLLDRLIIIDPLGGIPSSQRPNGYHVFLNMEQEYEVVKIDLLSAHGLPSTQNSASTSKSSKVTDLGKSNPFSQFVETEFGAPTPSPEALATSDLSQGLSSASTIHLNNLELVRKVLSILPPTSSALLTTPTEAANSGNRSSSPALTTGVGTRSHRNPLIHNLLTDKPVFSSSLPPSRLGPTNPTSPSATTPATACHTTFAKRGMPVTIFPDPRIHPWRPPSRNNPGLSLRDARIDLPRLVHLINDSFDRKLDVPAYLARVDRRIAGVIIAGEYEGGALLTWELPPGIDPDSPEAEGRWVPYLDKLAVLKRSQGSGGVADVVFKAMVRDCFPEGLCWRSRSSNPVNKWYFERSRGTWRLPGSGWTMFWTREGVEGGGGVFEDYRGVCESIQPTWMDKKEVLD</sequence>
<evidence type="ECO:0000256" key="3">
    <source>
        <dbReference type="ARBA" id="ARBA00004925"/>
    </source>
</evidence>
<dbReference type="AlphaFoldDB" id="A0A1B8GCR1"/>
<dbReference type="UniPathway" id="UPA00068">
    <property type="reaction ID" value="UER00106"/>
</dbReference>
<dbReference type="PANTHER" id="PTHR23342">
    <property type="entry name" value="N-ACETYLGLUTAMATE SYNTHASE"/>
    <property type="match status" value="1"/>
</dbReference>
<keyword evidence="7 15" id="KW-0028">Amino-acid biosynthesis</keyword>
<feature type="compositionally biased region" description="Low complexity" evidence="16">
    <location>
        <begin position="524"/>
        <end position="536"/>
    </location>
</feature>
<evidence type="ECO:0000256" key="7">
    <source>
        <dbReference type="ARBA" id="ARBA00022605"/>
    </source>
</evidence>
<dbReference type="EC" id="2.3.1.1" evidence="5 15"/>
<gene>
    <name evidence="18" type="primary">ARG2</name>
    <name evidence="18" type="ORF">VE01_08025</name>
</gene>
<reference evidence="19" key="2">
    <citation type="journal article" date="2018" name="Nat. Commun.">
        <title>Extreme sensitivity to ultraviolet light in the fungal pathogen causing white-nose syndrome of bats.</title>
        <authorList>
            <person name="Palmer J.M."/>
            <person name="Drees K.P."/>
            <person name="Foster J.T."/>
            <person name="Lindner D.L."/>
        </authorList>
    </citation>
    <scope>NUCLEOTIDE SEQUENCE [LARGE SCALE GENOMIC DNA]</scope>
    <source>
        <strain evidence="19">UAMH 10579</strain>
    </source>
</reference>
<evidence type="ECO:0000256" key="13">
    <source>
        <dbReference type="ARBA" id="ARBA00033251"/>
    </source>
</evidence>
<organism evidence="18 19">
    <name type="scientific">Pseudogymnoascus verrucosus</name>
    <dbReference type="NCBI Taxonomy" id="342668"/>
    <lineage>
        <taxon>Eukaryota</taxon>
        <taxon>Fungi</taxon>
        <taxon>Dikarya</taxon>
        <taxon>Ascomycota</taxon>
        <taxon>Pezizomycotina</taxon>
        <taxon>Leotiomycetes</taxon>
        <taxon>Thelebolales</taxon>
        <taxon>Thelebolaceae</taxon>
        <taxon>Pseudogymnoascus</taxon>
    </lineage>
</organism>
<evidence type="ECO:0000256" key="8">
    <source>
        <dbReference type="ARBA" id="ARBA00022679"/>
    </source>
</evidence>
<dbReference type="InterPro" id="IPR011190">
    <property type="entry name" value="GlcNAc_Synth_fun"/>
</dbReference>
<dbReference type="OrthoDB" id="5585968at2759"/>
<keyword evidence="9" id="KW-0809">Transit peptide</keyword>
<evidence type="ECO:0000256" key="6">
    <source>
        <dbReference type="ARBA" id="ARBA00018802"/>
    </source>
</evidence>
<evidence type="ECO:0000256" key="1">
    <source>
        <dbReference type="ARBA" id="ARBA00002294"/>
    </source>
</evidence>
<comment type="similarity">
    <text evidence="4 15">Belongs to the acetyltransferase family.</text>
</comment>